<evidence type="ECO:0000313" key="1">
    <source>
        <dbReference type="EMBL" id="KPV52580.1"/>
    </source>
</evidence>
<protein>
    <submittedName>
        <fullName evidence="1">Uncharacterized protein</fullName>
    </submittedName>
</protein>
<reference evidence="1 2" key="1">
    <citation type="submission" date="2015-09" db="EMBL/GenBank/DDBJ databases">
        <title>Draft genome sequence of Kouleothrix aurantiaca JCM 19913.</title>
        <authorList>
            <person name="Hemp J."/>
        </authorList>
    </citation>
    <scope>NUCLEOTIDE SEQUENCE [LARGE SCALE GENOMIC DNA]</scope>
    <source>
        <strain evidence="1 2">COM-B</strain>
    </source>
</reference>
<comment type="caution">
    <text evidence="1">The sequence shown here is derived from an EMBL/GenBank/DDBJ whole genome shotgun (WGS) entry which is preliminary data.</text>
</comment>
<dbReference type="Proteomes" id="UP000050509">
    <property type="component" value="Unassembled WGS sequence"/>
</dbReference>
<accession>A0A0P9DAB3</accession>
<organism evidence="1 2">
    <name type="scientific">Kouleothrix aurantiaca</name>
    <dbReference type="NCBI Taxonomy" id="186479"/>
    <lineage>
        <taxon>Bacteria</taxon>
        <taxon>Bacillati</taxon>
        <taxon>Chloroflexota</taxon>
        <taxon>Chloroflexia</taxon>
        <taxon>Chloroflexales</taxon>
        <taxon>Roseiflexineae</taxon>
        <taxon>Roseiflexaceae</taxon>
        <taxon>Kouleothrix</taxon>
    </lineage>
</organism>
<sequence length="172" mass="18549">MFVLLDFKTQIPRPQTPVFALPDIQHIFQRQRLEVQPVTGVVVGRDGFGVAVDHNRLVAKVAQGHAGMHAAVVELDALADAVRPAAQDHDFGLAGDLGLVDGGVGAVHIGRVRLELGRASVDAVVHRDDAERFAARAHIHLCGGREVGGWGMGIGRPTTDHRRQAWPVVDYL</sequence>
<dbReference type="EMBL" id="LJCR01000497">
    <property type="protein sequence ID" value="KPV52580.1"/>
    <property type="molecule type" value="Genomic_DNA"/>
</dbReference>
<gene>
    <name evidence="1" type="ORF">SE17_14635</name>
</gene>
<name>A0A0P9DAB3_9CHLR</name>
<evidence type="ECO:0000313" key="2">
    <source>
        <dbReference type="Proteomes" id="UP000050509"/>
    </source>
</evidence>
<proteinExistence type="predicted"/>
<keyword evidence="2" id="KW-1185">Reference proteome</keyword>
<dbReference type="AlphaFoldDB" id="A0A0P9DAB3"/>